<evidence type="ECO:0000256" key="7">
    <source>
        <dbReference type="ARBA" id="ARBA00023310"/>
    </source>
</evidence>
<dbReference type="NCBIfam" id="TIGR01145">
    <property type="entry name" value="ATP_synt_delta"/>
    <property type="match status" value="1"/>
</dbReference>
<keyword evidence="8" id="KW-1003">Cell membrane</keyword>
<dbReference type="Proteomes" id="UP001595685">
    <property type="component" value="Unassembled WGS sequence"/>
</dbReference>
<comment type="caution">
    <text evidence="9">The sequence shown here is derived from an EMBL/GenBank/DDBJ whole genome shotgun (WGS) entry which is preliminary data.</text>
</comment>
<evidence type="ECO:0000256" key="4">
    <source>
        <dbReference type="ARBA" id="ARBA00023065"/>
    </source>
</evidence>
<dbReference type="NCBIfam" id="NF009967">
    <property type="entry name" value="PRK13430.1"/>
    <property type="match status" value="1"/>
</dbReference>
<evidence type="ECO:0000313" key="9">
    <source>
        <dbReference type="EMBL" id="MFC3688151.1"/>
    </source>
</evidence>
<dbReference type="RefSeq" id="WP_340292803.1">
    <property type="nucleotide sequence ID" value="NZ_JBBEOI010000083.1"/>
</dbReference>
<accession>A0ABV7WE90</accession>
<dbReference type="InterPro" id="IPR000711">
    <property type="entry name" value="ATPase_OSCP/dsu"/>
</dbReference>
<dbReference type="Pfam" id="PF00213">
    <property type="entry name" value="OSCP"/>
    <property type="match status" value="2"/>
</dbReference>
<keyword evidence="2 8" id="KW-0813">Transport</keyword>
<organism evidence="9 10">
    <name type="scientific">Aquipuribacter hungaricus</name>
    <dbReference type="NCBI Taxonomy" id="545624"/>
    <lineage>
        <taxon>Bacteria</taxon>
        <taxon>Bacillati</taxon>
        <taxon>Actinomycetota</taxon>
        <taxon>Actinomycetes</taxon>
        <taxon>Micrococcales</taxon>
        <taxon>Intrasporangiaceae</taxon>
        <taxon>Aquipuribacter</taxon>
    </lineage>
</organism>
<comment type="similarity">
    <text evidence="8">Belongs to the ATPase delta chain family.</text>
</comment>
<evidence type="ECO:0000256" key="1">
    <source>
        <dbReference type="ARBA" id="ARBA00004370"/>
    </source>
</evidence>
<gene>
    <name evidence="8" type="primary">atpH</name>
    <name evidence="9" type="ORF">ACFOLH_07335</name>
</gene>
<keyword evidence="3 8" id="KW-0375">Hydrogen ion transport</keyword>
<evidence type="ECO:0000256" key="3">
    <source>
        <dbReference type="ARBA" id="ARBA00022781"/>
    </source>
</evidence>
<keyword evidence="4 8" id="KW-0406">Ion transport</keyword>
<evidence type="ECO:0000313" key="10">
    <source>
        <dbReference type="Proteomes" id="UP001595685"/>
    </source>
</evidence>
<evidence type="ECO:0000256" key="6">
    <source>
        <dbReference type="ARBA" id="ARBA00023196"/>
    </source>
</evidence>
<proteinExistence type="inferred from homology"/>
<dbReference type="PANTHER" id="PTHR11910">
    <property type="entry name" value="ATP SYNTHASE DELTA CHAIN"/>
    <property type="match status" value="1"/>
</dbReference>
<dbReference type="EMBL" id="JBHRWW010000004">
    <property type="protein sequence ID" value="MFC3688151.1"/>
    <property type="molecule type" value="Genomic_DNA"/>
</dbReference>
<dbReference type="HAMAP" id="MF_01416">
    <property type="entry name" value="ATP_synth_delta_bact"/>
    <property type="match status" value="1"/>
</dbReference>
<keyword evidence="7 8" id="KW-0066">ATP synthesis</keyword>
<comment type="subcellular location">
    <subcellularLocation>
        <location evidence="8">Cell membrane</location>
        <topology evidence="8">Peripheral membrane protein</topology>
    </subcellularLocation>
    <subcellularLocation>
        <location evidence="1">Membrane</location>
    </subcellularLocation>
</comment>
<reference evidence="10" key="1">
    <citation type="journal article" date="2019" name="Int. J. Syst. Evol. Microbiol.">
        <title>The Global Catalogue of Microorganisms (GCM) 10K type strain sequencing project: providing services to taxonomists for standard genome sequencing and annotation.</title>
        <authorList>
            <consortium name="The Broad Institute Genomics Platform"/>
            <consortium name="The Broad Institute Genome Sequencing Center for Infectious Disease"/>
            <person name="Wu L."/>
            <person name="Ma J."/>
        </authorList>
    </citation>
    <scope>NUCLEOTIDE SEQUENCE [LARGE SCALE GENOMIC DNA]</scope>
    <source>
        <strain evidence="10">NCAIM B.02333</strain>
    </source>
</reference>
<protein>
    <recommendedName>
        <fullName evidence="8">ATP synthase subunit delta</fullName>
    </recommendedName>
    <alternativeName>
        <fullName evidence="8">ATP synthase F(1) sector subunit delta</fullName>
    </alternativeName>
    <alternativeName>
        <fullName evidence="8">F-type ATPase subunit delta</fullName>
        <shortName evidence="8">F-ATPase subunit delta</shortName>
    </alternativeName>
</protein>
<keyword evidence="10" id="KW-1185">Reference proteome</keyword>
<evidence type="ECO:0000256" key="8">
    <source>
        <dbReference type="HAMAP-Rule" id="MF_01416"/>
    </source>
</evidence>
<evidence type="ECO:0000256" key="2">
    <source>
        <dbReference type="ARBA" id="ARBA00022448"/>
    </source>
</evidence>
<comment type="function">
    <text evidence="8">This protein is part of the stalk that links CF(0) to CF(1). It either transmits conformational changes from CF(0) to CF(1) or is implicated in proton conduction.</text>
</comment>
<keyword evidence="5 8" id="KW-0472">Membrane</keyword>
<dbReference type="InterPro" id="IPR020781">
    <property type="entry name" value="ATPase_OSCP/d_CS"/>
</dbReference>
<keyword evidence="6 8" id="KW-0139">CF(1)</keyword>
<sequence length="272" mass="29418">MRGVSRTSHAEAAERLEALLDRTQDAGARERLGTELFAVVDLLDSSVPLRRALTDPSRDGESKARLLERLLQGKVSPDTADLLGGAARSRWSAAHDLADSVEVLAVDTVLAAAETSGRLDLVEEEVSRSATLLTRDQGVRSALLERRASTGARADLVGRLVGGGAPETRMLVRRMASNPRGRRPEAAFEFVTQAAARRRQRLVAHVTVAAWPTDEQQHRLVAALTQKYGRQVRLAVDVDPSVVGGVRVQIGDDVIDGTVSRRLDEAAEQLGR</sequence>
<name>A0ABV7WE90_9MICO</name>
<evidence type="ECO:0000256" key="5">
    <source>
        <dbReference type="ARBA" id="ARBA00023136"/>
    </source>
</evidence>
<dbReference type="PROSITE" id="PS00389">
    <property type="entry name" value="ATPASE_DELTA"/>
    <property type="match status" value="1"/>
</dbReference>
<comment type="function">
    <text evidence="8">F(1)F(0) ATP synthase produces ATP from ADP in the presence of a proton or sodium gradient. F-type ATPases consist of two structural domains, F(1) containing the extramembraneous catalytic core and F(0) containing the membrane proton channel, linked together by a central stalk and a peripheral stalk. During catalysis, ATP synthesis in the catalytic domain of F(1) is coupled via a rotary mechanism of the central stalk subunits to proton translocation.</text>
</comment>